<feature type="binding site" evidence="7">
    <location>
        <position position="69"/>
    </location>
    <ligand>
        <name>Zn(2+)</name>
        <dbReference type="ChEBI" id="CHEBI:29105"/>
    </ligand>
</feature>
<evidence type="ECO:0000313" key="9">
    <source>
        <dbReference type="EMBL" id="MFC3710954.1"/>
    </source>
</evidence>
<dbReference type="PANTHER" id="PTHR42752">
    <property type="entry name" value="IMIDAZOLONEPROPIONASE"/>
    <property type="match status" value="1"/>
</dbReference>
<evidence type="ECO:0000256" key="2">
    <source>
        <dbReference type="ARBA" id="ARBA00022723"/>
    </source>
</evidence>
<dbReference type="EC" id="3.5.2.7" evidence="1 7"/>
<comment type="function">
    <text evidence="7">Catalyzes the hydrolytic cleavage of the carbon-nitrogen bond in imidazolone-5-propanoate to yield N-formimidoyl-L-glutamate. It is the third step in the universal histidine degradation pathway.</text>
</comment>
<comment type="catalytic activity">
    <reaction evidence="7">
        <text>4-imidazolone-5-propanoate + H2O = N-formimidoyl-L-glutamate</text>
        <dbReference type="Rhea" id="RHEA:23660"/>
        <dbReference type="ChEBI" id="CHEBI:15377"/>
        <dbReference type="ChEBI" id="CHEBI:58928"/>
        <dbReference type="ChEBI" id="CHEBI:77893"/>
        <dbReference type="EC" id="3.5.2.7"/>
    </reaction>
</comment>
<feature type="binding site" evidence="7">
    <location>
        <position position="141"/>
    </location>
    <ligand>
        <name>N-formimidoyl-L-glutamate</name>
        <dbReference type="ChEBI" id="CHEBI:58928"/>
    </ligand>
</feature>
<dbReference type="CDD" id="cd01296">
    <property type="entry name" value="Imidazolone-5PH"/>
    <property type="match status" value="1"/>
</dbReference>
<evidence type="ECO:0000256" key="3">
    <source>
        <dbReference type="ARBA" id="ARBA00022801"/>
    </source>
</evidence>
<dbReference type="Proteomes" id="UP001595615">
    <property type="component" value="Unassembled WGS sequence"/>
</dbReference>
<protein>
    <recommendedName>
        <fullName evidence="1 7">Imidazolonepropionase</fullName>
        <ecNumber evidence="1 7">3.5.2.7</ecNumber>
    </recommendedName>
    <alternativeName>
        <fullName evidence="7">Imidazolone-5-propionate hydrolase</fullName>
    </alternativeName>
</protein>
<feature type="binding site" evidence="7">
    <location>
        <position position="71"/>
    </location>
    <ligand>
        <name>Zn(2+)</name>
        <dbReference type="ChEBI" id="CHEBI:29105"/>
    </ligand>
</feature>
<feature type="binding site" evidence="7">
    <location>
        <position position="242"/>
    </location>
    <ligand>
        <name>4-imidazolone-5-propanoate</name>
        <dbReference type="ChEBI" id="CHEBI:77893"/>
    </ligand>
</feature>
<feature type="binding site" evidence="7">
    <location>
        <position position="71"/>
    </location>
    <ligand>
        <name>Fe(3+)</name>
        <dbReference type="ChEBI" id="CHEBI:29034"/>
    </ligand>
</feature>
<comment type="pathway">
    <text evidence="7">Amino-acid degradation; L-histidine degradation into L-glutamate; N-formimidoyl-L-glutamate from L-histidine: step 3/3.</text>
</comment>
<evidence type="ECO:0000256" key="5">
    <source>
        <dbReference type="ARBA" id="ARBA00022833"/>
    </source>
</evidence>
<sequence>MRFDLLLTDCHAATMQGDAPYGVIENAAIGVAGGRIAWIGAAADLPAHEATETESLGGRWVTPGLIDCHTHLVFGGNRSAEFEARLKGATYQEIAAAGGGILSSVRMTREASEEALIAATSKRLRALKRDGVTTVEIKSGYGLDADTETKMLRAARAAGTSEGVAVVTTYLGLHALPAAYKERPDAYVDHVIDTILPRVAAERLANAVDAYVEPIAFSAEQADRFFAAAEALGLKTKLHAEQFSDSGGAQLAARRQSLSADHLEYVGEEGLAALAKSGTVAVLLPGAFLALRETQLPPIDRLRALGIPMALATDCNPGTSPVTSMLAVLNLACVLFRMTPEEALAGATVNGARALGLTDRGTLAVGQRADLAAWDVERPAELTYWLGAPLLHRSYAGGKALI</sequence>
<feature type="binding site" evidence="7">
    <location>
        <position position="69"/>
    </location>
    <ligand>
        <name>Fe(3+)</name>
        <dbReference type="ChEBI" id="CHEBI:29034"/>
    </ligand>
</feature>
<comment type="subcellular location">
    <subcellularLocation>
        <location evidence="7">Cytoplasm</location>
    </subcellularLocation>
</comment>
<feature type="binding site" evidence="7">
    <location>
        <position position="314"/>
    </location>
    <ligand>
        <name>Fe(3+)</name>
        <dbReference type="ChEBI" id="CHEBI:29034"/>
    </ligand>
</feature>
<feature type="binding site" evidence="7">
    <location>
        <position position="318"/>
    </location>
    <ligand>
        <name>N-formimidoyl-L-glutamate</name>
        <dbReference type="ChEBI" id="CHEBI:58928"/>
    </ligand>
</feature>
<dbReference type="PANTHER" id="PTHR42752:SF1">
    <property type="entry name" value="IMIDAZOLONEPROPIONASE-RELATED"/>
    <property type="match status" value="1"/>
</dbReference>
<feature type="binding site" evidence="7">
    <location>
        <position position="174"/>
    </location>
    <ligand>
        <name>4-imidazolone-5-propanoate</name>
        <dbReference type="ChEBI" id="CHEBI:77893"/>
    </ligand>
</feature>
<keyword evidence="3 7" id="KW-0378">Hydrolase</keyword>
<feature type="binding site" evidence="7">
    <location>
        <position position="239"/>
    </location>
    <ligand>
        <name>Fe(3+)</name>
        <dbReference type="ChEBI" id="CHEBI:29034"/>
    </ligand>
</feature>
<name>A0ABV7X8I3_9SPHN</name>
<evidence type="ECO:0000256" key="7">
    <source>
        <dbReference type="HAMAP-Rule" id="MF_00372"/>
    </source>
</evidence>
<dbReference type="EMBL" id="JBHRXV010000001">
    <property type="protein sequence ID" value="MFC3710954.1"/>
    <property type="molecule type" value="Genomic_DNA"/>
</dbReference>
<dbReference type="InterPro" id="IPR006680">
    <property type="entry name" value="Amidohydro-rel"/>
</dbReference>
<dbReference type="Gene3D" id="2.30.40.10">
    <property type="entry name" value="Urease, subunit C, domain 1"/>
    <property type="match status" value="1"/>
</dbReference>
<feature type="binding site" evidence="7">
    <location>
        <position position="319"/>
    </location>
    <ligand>
        <name>4-imidazolone-5-propanoate</name>
        <dbReference type="ChEBI" id="CHEBI:77893"/>
    </ligand>
</feature>
<dbReference type="SUPFAM" id="SSF51338">
    <property type="entry name" value="Composite domain of metallo-dependent hydrolases"/>
    <property type="match status" value="1"/>
</dbReference>
<comment type="cofactor">
    <cofactor evidence="7">
        <name>Zn(2+)</name>
        <dbReference type="ChEBI" id="CHEBI:29105"/>
    </cofactor>
    <cofactor evidence="7">
        <name>Fe(3+)</name>
        <dbReference type="ChEBI" id="CHEBI:29034"/>
    </cofactor>
    <text evidence="7">Binds 1 zinc or iron ion per subunit.</text>
</comment>
<feature type="binding site" evidence="7">
    <location>
        <position position="141"/>
    </location>
    <ligand>
        <name>4-imidazolone-5-propanoate</name>
        <dbReference type="ChEBI" id="CHEBI:77893"/>
    </ligand>
</feature>
<keyword evidence="4 7" id="KW-0369">Histidine metabolism</keyword>
<evidence type="ECO:0000313" key="10">
    <source>
        <dbReference type="Proteomes" id="UP001595615"/>
    </source>
</evidence>
<reference evidence="10" key="1">
    <citation type="journal article" date="2019" name="Int. J. Syst. Evol. Microbiol.">
        <title>The Global Catalogue of Microorganisms (GCM) 10K type strain sequencing project: providing services to taxonomists for standard genome sequencing and annotation.</title>
        <authorList>
            <consortium name="The Broad Institute Genomics Platform"/>
            <consortium name="The Broad Institute Genome Sequencing Center for Infectious Disease"/>
            <person name="Wu L."/>
            <person name="Ma J."/>
        </authorList>
    </citation>
    <scope>NUCLEOTIDE SEQUENCE [LARGE SCALE GENOMIC DNA]</scope>
    <source>
        <strain evidence="10">KCTC 42644</strain>
    </source>
</reference>
<dbReference type="NCBIfam" id="TIGR01224">
    <property type="entry name" value="hutI"/>
    <property type="match status" value="1"/>
</dbReference>
<feature type="domain" description="Amidohydrolase-related" evidence="8">
    <location>
        <begin position="60"/>
        <end position="378"/>
    </location>
</feature>
<evidence type="ECO:0000256" key="1">
    <source>
        <dbReference type="ARBA" id="ARBA00012864"/>
    </source>
</evidence>
<accession>A0ABV7X8I3</accession>
<gene>
    <name evidence="7 9" type="primary">hutI</name>
    <name evidence="9" type="ORF">ACFOMD_00105</name>
</gene>
<evidence type="ECO:0000256" key="4">
    <source>
        <dbReference type="ARBA" id="ARBA00022808"/>
    </source>
</evidence>
<keyword evidence="2 7" id="KW-0479">Metal-binding</keyword>
<evidence type="ECO:0000256" key="6">
    <source>
        <dbReference type="ARBA" id="ARBA00023004"/>
    </source>
</evidence>
<keyword evidence="10" id="KW-1185">Reference proteome</keyword>
<dbReference type="InterPro" id="IPR011059">
    <property type="entry name" value="Metal-dep_hydrolase_composite"/>
</dbReference>
<organism evidence="9 10">
    <name type="scientific">Sphingoaurantiacus capsulatus</name>
    <dbReference type="NCBI Taxonomy" id="1771310"/>
    <lineage>
        <taxon>Bacteria</taxon>
        <taxon>Pseudomonadati</taxon>
        <taxon>Pseudomonadota</taxon>
        <taxon>Alphaproteobacteria</taxon>
        <taxon>Sphingomonadales</taxon>
        <taxon>Sphingosinicellaceae</taxon>
        <taxon>Sphingoaurantiacus</taxon>
    </lineage>
</organism>
<dbReference type="HAMAP" id="MF_00372">
    <property type="entry name" value="HutI"/>
    <property type="match status" value="1"/>
</dbReference>
<feature type="binding site" evidence="7">
    <location>
        <position position="314"/>
    </location>
    <ligand>
        <name>Zn(2+)</name>
        <dbReference type="ChEBI" id="CHEBI:29105"/>
    </ligand>
</feature>
<dbReference type="InterPro" id="IPR005920">
    <property type="entry name" value="HutI"/>
</dbReference>
<dbReference type="GO" id="GO:0050480">
    <property type="term" value="F:imidazolonepropionase activity"/>
    <property type="evidence" value="ECO:0007669"/>
    <property type="project" value="UniProtKB-EC"/>
</dbReference>
<dbReference type="Pfam" id="PF01979">
    <property type="entry name" value="Amidohydro_1"/>
    <property type="match status" value="1"/>
</dbReference>
<dbReference type="RefSeq" id="WP_380854942.1">
    <property type="nucleotide sequence ID" value="NZ_JBHRXV010000001.1"/>
</dbReference>
<keyword evidence="6 7" id="KW-0408">Iron</keyword>
<comment type="similarity">
    <text evidence="7">Belongs to the metallo-dependent hydrolases superfamily. HutI family.</text>
</comment>
<feature type="binding site" evidence="7">
    <location>
        <position position="239"/>
    </location>
    <ligand>
        <name>Zn(2+)</name>
        <dbReference type="ChEBI" id="CHEBI:29105"/>
    </ligand>
</feature>
<dbReference type="SUPFAM" id="SSF51556">
    <property type="entry name" value="Metallo-dependent hydrolases"/>
    <property type="match status" value="1"/>
</dbReference>
<dbReference type="InterPro" id="IPR032466">
    <property type="entry name" value="Metal_Hydrolase"/>
</dbReference>
<feature type="binding site" evidence="7">
    <location>
        <position position="316"/>
    </location>
    <ligand>
        <name>N-formimidoyl-L-glutamate</name>
        <dbReference type="ChEBI" id="CHEBI:58928"/>
    </ligand>
</feature>
<evidence type="ECO:0000259" key="8">
    <source>
        <dbReference type="Pfam" id="PF01979"/>
    </source>
</evidence>
<feature type="binding site" evidence="7">
    <location>
        <position position="78"/>
    </location>
    <ligand>
        <name>4-imidazolone-5-propanoate</name>
        <dbReference type="ChEBI" id="CHEBI:77893"/>
    </ligand>
</feature>
<proteinExistence type="inferred from homology"/>
<keyword evidence="5 7" id="KW-0862">Zinc</keyword>
<keyword evidence="7" id="KW-0963">Cytoplasm</keyword>
<comment type="caution">
    <text evidence="9">The sequence shown here is derived from an EMBL/GenBank/DDBJ whole genome shotgun (WGS) entry which is preliminary data.</text>
</comment>
<dbReference type="Gene3D" id="3.20.20.140">
    <property type="entry name" value="Metal-dependent hydrolases"/>
    <property type="match status" value="1"/>
</dbReference>